<accession>A0ACB0IT95</accession>
<organism evidence="1 2">
    <name type="scientific">Trifolium pratense</name>
    <name type="common">Red clover</name>
    <dbReference type="NCBI Taxonomy" id="57577"/>
    <lineage>
        <taxon>Eukaryota</taxon>
        <taxon>Viridiplantae</taxon>
        <taxon>Streptophyta</taxon>
        <taxon>Embryophyta</taxon>
        <taxon>Tracheophyta</taxon>
        <taxon>Spermatophyta</taxon>
        <taxon>Magnoliopsida</taxon>
        <taxon>eudicotyledons</taxon>
        <taxon>Gunneridae</taxon>
        <taxon>Pentapetalae</taxon>
        <taxon>rosids</taxon>
        <taxon>fabids</taxon>
        <taxon>Fabales</taxon>
        <taxon>Fabaceae</taxon>
        <taxon>Papilionoideae</taxon>
        <taxon>50 kb inversion clade</taxon>
        <taxon>NPAAA clade</taxon>
        <taxon>Hologalegina</taxon>
        <taxon>IRL clade</taxon>
        <taxon>Trifolieae</taxon>
        <taxon>Trifolium</taxon>
    </lineage>
</organism>
<reference evidence="1" key="1">
    <citation type="submission" date="2023-10" db="EMBL/GenBank/DDBJ databases">
        <authorList>
            <person name="Rodriguez Cubillos JULIANA M."/>
            <person name="De Vega J."/>
        </authorList>
    </citation>
    <scope>NUCLEOTIDE SEQUENCE</scope>
</reference>
<name>A0ACB0IT95_TRIPR</name>
<evidence type="ECO:0000313" key="2">
    <source>
        <dbReference type="Proteomes" id="UP001177021"/>
    </source>
</evidence>
<proteinExistence type="predicted"/>
<gene>
    <name evidence="1" type="ORF">MILVUS5_LOCUS5971</name>
</gene>
<sequence>MKSMMENDDESVDINNENNWLGFSLSPQMNNQSQHSSSSSASEIVPLSSSFYNSTPLSNYCFSYGLEHENNVGLYSLLPIMPLKSDGSLYEMPPQTQGNEAMETPHYACTSTTVTETMPLSLDSMFQNQVQHMNNQQQLSYYDLMLEGSKQNQNSSGNFHVSNLGEDNGLSGLKNWVLRNFPASHGHDNSKMIVPVVVDENVGESCSNIGSMAYGDLHSLSLSMSPSSQSSCVTTSQNMSSAVIDNNSVAIDTKKRGNEKIEQKQIVHRKSIDTFGQRTSQYRGVTRHRWTGRYEAHLWDNSCKKEGQSRKGRQVYLGGYDMEEKAARAYDQAALKYWGPSTHINFPLENYQNQLEEMKNMTRQEYVAHLRRKSSGFSRGASMYRGVTRHHQHGRWQARIGRVAGNKDLYLGTFSTQEEAAEAYDIAAIKFRGANAVTNFDIVKYDVEKIMASSNLLSIEFARRNKEVVDTTQHIDQNKPNSSAYDNNTQEAILMQKNMVLYQSSQQQNQPRIENERTHQSFSSVSFDNMFHQEVVEEASKMRTHVSNASSLATSLSSSREGSPDRTSLQNLSGIMPSTASKLLVTNAPNSNVNSWDPSLHLRTQMPVFAAWTDA</sequence>
<protein>
    <submittedName>
        <fullName evidence="1">Uncharacterized protein</fullName>
    </submittedName>
</protein>
<comment type="caution">
    <text evidence="1">The sequence shown here is derived from an EMBL/GenBank/DDBJ whole genome shotgun (WGS) entry which is preliminary data.</text>
</comment>
<dbReference type="EMBL" id="CASHSV030000002">
    <property type="protein sequence ID" value="CAJ2635235.1"/>
    <property type="molecule type" value="Genomic_DNA"/>
</dbReference>
<keyword evidence="2" id="KW-1185">Reference proteome</keyword>
<evidence type="ECO:0000313" key="1">
    <source>
        <dbReference type="EMBL" id="CAJ2635235.1"/>
    </source>
</evidence>
<dbReference type="Proteomes" id="UP001177021">
    <property type="component" value="Unassembled WGS sequence"/>
</dbReference>